<evidence type="ECO:0000313" key="2">
    <source>
        <dbReference type="Proteomes" id="UP000051655"/>
    </source>
</evidence>
<dbReference type="InterPro" id="IPR014904">
    <property type="entry name" value="YkuJ-like"/>
</dbReference>
<gene>
    <name evidence="1" type="ORF">IV73_GL001119</name>
</gene>
<dbReference type="OrthoDB" id="2361638at2"/>
<evidence type="ECO:0008006" key="3">
    <source>
        <dbReference type="Google" id="ProtNLM"/>
    </source>
</evidence>
<accession>A0A0R2JKD0</accession>
<protein>
    <recommendedName>
        <fullName evidence="3">DUF1797 domain-containing protein</fullName>
    </recommendedName>
</protein>
<dbReference type="EMBL" id="JQBP01000005">
    <property type="protein sequence ID" value="KRN74842.1"/>
    <property type="molecule type" value="Genomic_DNA"/>
</dbReference>
<dbReference type="Gene3D" id="3.30.720.20">
    <property type="entry name" value="Protein of unknown function DUF1797"/>
    <property type="match status" value="1"/>
</dbReference>
<dbReference type="RefSeq" id="WP_057756011.1">
    <property type="nucleotide sequence ID" value="NZ_JQBP01000005.1"/>
</dbReference>
<comment type="caution">
    <text evidence="1">The sequence shown here is derived from an EMBL/GenBank/DDBJ whole genome shotgun (WGS) entry which is preliminary data.</text>
</comment>
<dbReference type="SUPFAM" id="SSF143567">
    <property type="entry name" value="YkuJ-like"/>
    <property type="match status" value="1"/>
</dbReference>
<evidence type="ECO:0000313" key="1">
    <source>
        <dbReference type="EMBL" id="KRN74842.1"/>
    </source>
</evidence>
<sequence>MQNELVQIVQRLSAMRNDVTGPFQVRNFDLYGITVVTVTYDQVDCTYGLFEHGSRQSFVFDDLNALAVEIYECIAAFKLAF</sequence>
<proteinExistence type="predicted"/>
<dbReference type="Pfam" id="PF08796">
    <property type="entry name" value="DUF1797"/>
    <property type="match status" value="1"/>
</dbReference>
<keyword evidence="2" id="KW-1185">Reference proteome</keyword>
<dbReference type="Proteomes" id="UP000051655">
    <property type="component" value="Unassembled WGS sequence"/>
</dbReference>
<reference evidence="1 2" key="1">
    <citation type="journal article" date="2015" name="Genome Announc.">
        <title>Expanding the biotechnology potential of lactobacilli through comparative genomics of 213 strains and associated genera.</title>
        <authorList>
            <person name="Sun Z."/>
            <person name="Harris H.M."/>
            <person name="McCann A."/>
            <person name="Guo C."/>
            <person name="Argimon S."/>
            <person name="Zhang W."/>
            <person name="Yang X."/>
            <person name="Jeffery I.B."/>
            <person name="Cooney J.C."/>
            <person name="Kagawa T.F."/>
            <person name="Liu W."/>
            <person name="Song Y."/>
            <person name="Salvetti E."/>
            <person name="Wrobel A."/>
            <person name="Rasinkangas P."/>
            <person name="Parkhill J."/>
            <person name="Rea M.C."/>
            <person name="O'Sullivan O."/>
            <person name="Ritari J."/>
            <person name="Douillard F.P."/>
            <person name="Paul Ross R."/>
            <person name="Yang R."/>
            <person name="Briner A.E."/>
            <person name="Felis G.E."/>
            <person name="de Vos W.M."/>
            <person name="Barrangou R."/>
            <person name="Klaenhammer T.R."/>
            <person name="Caufield P.W."/>
            <person name="Cui Y."/>
            <person name="Zhang H."/>
            <person name="O'Toole P.W."/>
        </authorList>
    </citation>
    <scope>NUCLEOTIDE SEQUENCE [LARGE SCALE GENOMIC DNA]</scope>
    <source>
        <strain evidence="1 2">DSM 20593</strain>
    </source>
</reference>
<organism evidence="1 2">
    <name type="scientific">Weissella kandleri</name>
    <dbReference type="NCBI Taxonomy" id="1616"/>
    <lineage>
        <taxon>Bacteria</taxon>
        <taxon>Bacillati</taxon>
        <taxon>Bacillota</taxon>
        <taxon>Bacilli</taxon>
        <taxon>Lactobacillales</taxon>
        <taxon>Lactobacillaceae</taxon>
        <taxon>Weissella</taxon>
    </lineage>
</organism>
<dbReference type="InterPro" id="IPR038073">
    <property type="entry name" value="YkuJ-like_sf"/>
</dbReference>
<dbReference type="STRING" id="1616.IV73_GL001119"/>
<name>A0A0R2JKD0_9LACO</name>
<dbReference type="AlphaFoldDB" id="A0A0R2JKD0"/>
<dbReference type="PATRIC" id="fig|1616.3.peg.1149"/>